<evidence type="ECO:0000313" key="2">
    <source>
        <dbReference type="EMBL" id="KUI62708.1"/>
    </source>
</evidence>
<accession>A0A194VFP3</accession>
<feature type="region of interest" description="Disordered" evidence="1">
    <location>
        <begin position="312"/>
        <end position="380"/>
    </location>
</feature>
<feature type="compositionally biased region" description="Basic and acidic residues" evidence="1">
    <location>
        <begin position="778"/>
        <end position="792"/>
    </location>
</feature>
<sequence>MAPDLIDDVLAEMNRTGKSNTITTKRPKLEVGENATSPNTISIPIFPRYPTNPGRPMMSSDLPQRPFTSARRYYTGGPVPAPGTPQDRFAATLGHSNSHFVPTPSMGMIYPNPSFPRSPAVDMRMTGWSGTNYAPSQPIMQNIPNYNSPTGPAANTRMESNNNNGSGGRGPTLPPPFSPATQWLSYECQRRHFNPIFKLKESCTETGEPRYRCDVILRNIVVHSSTDFDNAVDARAHVAEKALKKVRHAWPVAGPSSMHACISTSTTNKPKVKNEETPQPAPMAPSSIDMSDPVQARAYVEGFRMGQLSSHEDTATHGLSSPGFKQPETQARTRSRSPTVHRDSSHSIGGGRHRHRSPLRGSSKTKSEFSSPPRHHDGRHGLSTAALAQALITLAHKPSYDLVEFVFQPICPHKLAIILSHDEMMGHGAGFVAQVVTEHPQNTFIVDFECIPSADGPLPLQVAIFDASEQQIVPATVIDHEMTIGDLRNKISLSKFHQARGMFSPAAMIQKFYPGRNIGPLKACITWSSHSIDIRCLNYILETAGAEDLLVPEWKFKDQPLGWYSTVRRQKKLDARTLSLRLGRLYGAFFPEDRKLTLEAHDAGADVTMTIRLVKAYLLTAFGMPLPGKIDSHFSSADTGAKGWELDAKKLLELLEEATSGIASSEVVDDDENSQSNIDELLNENEKILGDIPGDESVEKLSIKLEEENLFEDHLAQNAEFLAEFLRQNRNFLGEDDTDLFVADTHAMNTIEDSTSGDNKGLGEPTTPATKITKRKEGRKDHGGGGHQGHQD</sequence>
<dbReference type="AlphaFoldDB" id="A0A194VFP3"/>
<name>A0A194VFP3_CYTMA</name>
<protein>
    <submittedName>
        <fullName evidence="2">Uncharacterized protein</fullName>
    </submittedName>
</protein>
<dbReference type="SUPFAM" id="SSF53098">
    <property type="entry name" value="Ribonuclease H-like"/>
    <property type="match status" value="1"/>
</dbReference>
<dbReference type="InterPro" id="IPR012337">
    <property type="entry name" value="RNaseH-like_sf"/>
</dbReference>
<dbReference type="EMBL" id="KN714828">
    <property type="protein sequence ID" value="KUI62708.1"/>
    <property type="molecule type" value="Genomic_DNA"/>
</dbReference>
<feature type="region of interest" description="Disordered" evidence="1">
    <location>
        <begin position="750"/>
        <end position="792"/>
    </location>
</feature>
<evidence type="ECO:0000313" key="3">
    <source>
        <dbReference type="Proteomes" id="UP000078576"/>
    </source>
</evidence>
<feature type="compositionally biased region" description="Polar residues" evidence="1">
    <location>
        <begin position="327"/>
        <end position="338"/>
    </location>
</feature>
<dbReference type="OrthoDB" id="5226091at2759"/>
<reference evidence="3" key="1">
    <citation type="submission" date="2014-12" db="EMBL/GenBank/DDBJ databases">
        <title>Genome Sequence of Valsa Canker Pathogens Uncovers a Specific Adaption of Colonization on Woody Bark.</title>
        <authorList>
            <person name="Yin Z."/>
            <person name="Liu H."/>
            <person name="Gao X."/>
            <person name="Li Z."/>
            <person name="Song N."/>
            <person name="Ke X."/>
            <person name="Dai Q."/>
            <person name="Wu Y."/>
            <person name="Sun Y."/>
            <person name="Xu J.-R."/>
            <person name="Kang Z.K."/>
            <person name="Wang L."/>
            <person name="Huang L."/>
        </authorList>
    </citation>
    <scope>NUCLEOTIDE SEQUENCE [LARGE SCALE GENOMIC DNA]</scope>
    <source>
        <strain evidence="3">SXYL134</strain>
    </source>
</reference>
<proteinExistence type="predicted"/>
<feature type="compositionally biased region" description="Polar residues" evidence="1">
    <location>
        <begin position="360"/>
        <end position="370"/>
    </location>
</feature>
<dbReference type="Proteomes" id="UP000078576">
    <property type="component" value="Unassembled WGS sequence"/>
</dbReference>
<gene>
    <name evidence="2" type="ORF">VP1G_09823</name>
</gene>
<evidence type="ECO:0000256" key="1">
    <source>
        <dbReference type="SAM" id="MobiDB-lite"/>
    </source>
</evidence>
<keyword evidence="3" id="KW-1185">Reference proteome</keyword>
<organism evidence="2 3">
    <name type="scientific">Cytospora mali</name>
    <name type="common">Apple Valsa canker fungus</name>
    <name type="synonym">Valsa mali</name>
    <dbReference type="NCBI Taxonomy" id="578113"/>
    <lineage>
        <taxon>Eukaryota</taxon>
        <taxon>Fungi</taxon>
        <taxon>Dikarya</taxon>
        <taxon>Ascomycota</taxon>
        <taxon>Pezizomycotina</taxon>
        <taxon>Sordariomycetes</taxon>
        <taxon>Sordariomycetidae</taxon>
        <taxon>Diaporthales</taxon>
        <taxon>Cytosporaceae</taxon>
        <taxon>Cytospora</taxon>
    </lineage>
</organism>
<feature type="region of interest" description="Disordered" evidence="1">
    <location>
        <begin position="255"/>
        <end position="292"/>
    </location>
</feature>
<feature type="region of interest" description="Disordered" evidence="1">
    <location>
        <begin position="148"/>
        <end position="173"/>
    </location>
</feature>